<feature type="region of interest" description="Disordered" evidence="3">
    <location>
        <begin position="225"/>
        <end position="246"/>
    </location>
</feature>
<evidence type="ECO:0000313" key="6">
    <source>
        <dbReference type="Proteomes" id="UP000293433"/>
    </source>
</evidence>
<comment type="caution">
    <text evidence="5">The sequence shown here is derived from an EMBL/GenBank/DDBJ whole genome shotgun (WGS) entry which is preliminary data.</text>
</comment>
<proteinExistence type="inferred from homology"/>
<comment type="similarity">
    <text evidence="1">Belongs to the MlaA family.</text>
</comment>
<reference evidence="5 6" key="1">
    <citation type="submission" date="2019-02" db="EMBL/GenBank/DDBJ databases">
        <title>Genomic Encyclopedia of Type Strains, Phase IV (KMG-IV): sequencing the most valuable type-strain genomes for metagenomic binning, comparative biology and taxonomic classification.</title>
        <authorList>
            <person name="Goeker M."/>
        </authorList>
    </citation>
    <scope>NUCLEOTIDE SEQUENCE [LARGE SCALE GENOMIC DNA]</scope>
    <source>
        <strain evidence="5 6">DSM 10617</strain>
    </source>
</reference>
<dbReference type="OrthoDB" id="9785326at2"/>
<dbReference type="InterPro" id="IPR007428">
    <property type="entry name" value="MlaA"/>
</dbReference>
<feature type="chain" id="PRO_5020949040" evidence="4">
    <location>
        <begin position="23"/>
        <end position="246"/>
    </location>
</feature>
<evidence type="ECO:0000256" key="2">
    <source>
        <dbReference type="ARBA" id="ARBA00022729"/>
    </source>
</evidence>
<keyword evidence="5" id="KW-0449">Lipoprotein</keyword>
<keyword evidence="2 4" id="KW-0732">Signal</keyword>
<accession>A0A4V2EVM9</accession>
<dbReference type="RefSeq" id="WP_130482522.1">
    <property type="nucleotide sequence ID" value="NZ_SGWV01000010.1"/>
</dbReference>
<dbReference type="Pfam" id="PF04333">
    <property type="entry name" value="MlaA"/>
    <property type="match status" value="1"/>
</dbReference>
<keyword evidence="6" id="KW-1185">Reference proteome</keyword>
<organism evidence="5 6">
    <name type="scientific">Sphaerotilus mobilis</name>
    <dbReference type="NCBI Taxonomy" id="47994"/>
    <lineage>
        <taxon>Bacteria</taxon>
        <taxon>Pseudomonadati</taxon>
        <taxon>Pseudomonadota</taxon>
        <taxon>Betaproteobacteria</taxon>
        <taxon>Burkholderiales</taxon>
        <taxon>Sphaerotilaceae</taxon>
        <taxon>Sphaerotilus</taxon>
    </lineage>
</organism>
<name>A0A4V2EVM9_9BURK</name>
<dbReference type="Proteomes" id="UP000293433">
    <property type="component" value="Unassembled WGS sequence"/>
</dbReference>
<dbReference type="EMBL" id="SGWV01000010">
    <property type="protein sequence ID" value="RZS53050.1"/>
    <property type="molecule type" value="Genomic_DNA"/>
</dbReference>
<dbReference type="PROSITE" id="PS51257">
    <property type="entry name" value="PROKAR_LIPOPROTEIN"/>
    <property type="match status" value="1"/>
</dbReference>
<dbReference type="PRINTS" id="PR01805">
    <property type="entry name" value="VACJLIPOPROT"/>
</dbReference>
<evidence type="ECO:0000256" key="3">
    <source>
        <dbReference type="SAM" id="MobiDB-lite"/>
    </source>
</evidence>
<dbReference type="AlphaFoldDB" id="A0A4V2EVM9"/>
<dbReference type="PANTHER" id="PTHR30035:SF3">
    <property type="entry name" value="INTERMEMBRANE PHOSPHOLIPID TRANSPORT SYSTEM LIPOPROTEIN MLAA"/>
    <property type="match status" value="1"/>
</dbReference>
<gene>
    <name evidence="5" type="ORF">EV685_2673</name>
</gene>
<protein>
    <submittedName>
        <fullName evidence="5">Phospholipid-binding lipoprotein MlaA</fullName>
    </submittedName>
</protein>
<dbReference type="PANTHER" id="PTHR30035">
    <property type="entry name" value="LIPOPROTEIN VACJ-RELATED"/>
    <property type="match status" value="1"/>
</dbReference>
<sequence>MSHRRVASLAALGLFALLTACATPQRPDPLEPWNRGVHAFNDAVDGAVIKPVATVWRDVLPQPVRRGVSNFFGNFGDLWSATNLALQGRFVDSLSDLGRFGTNTVFGVLGFFDVASELGLDKHGEDFGQTLGVWGVPPGAYIVWPLLGPSTLRDSFDIPSSIAFSPSSFVTPESAAYAMTSVRFVNLRAELLQATSLLDTIALDKYTFTRDAYLQRRRSLVYNGKLPEDDADADADSGANPYRDDE</sequence>
<evidence type="ECO:0000313" key="5">
    <source>
        <dbReference type="EMBL" id="RZS53050.1"/>
    </source>
</evidence>
<evidence type="ECO:0000256" key="4">
    <source>
        <dbReference type="SAM" id="SignalP"/>
    </source>
</evidence>
<feature type="signal peptide" evidence="4">
    <location>
        <begin position="1"/>
        <end position="22"/>
    </location>
</feature>
<dbReference type="GO" id="GO:0120010">
    <property type="term" value="P:intermembrane phospholipid transfer"/>
    <property type="evidence" value="ECO:0007669"/>
    <property type="project" value="TreeGrafter"/>
</dbReference>
<evidence type="ECO:0000256" key="1">
    <source>
        <dbReference type="ARBA" id="ARBA00010634"/>
    </source>
</evidence>
<dbReference type="GO" id="GO:0016020">
    <property type="term" value="C:membrane"/>
    <property type="evidence" value="ECO:0007669"/>
    <property type="project" value="InterPro"/>
</dbReference>